<feature type="region of interest" description="Disordered" evidence="6">
    <location>
        <begin position="708"/>
        <end position="783"/>
    </location>
</feature>
<dbReference type="Proteomes" id="UP000033647">
    <property type="component" value="Unassembled WGS sequence"/>
</dbReference>
<gene>
    <name evidence="9" type="ORF">TI39_contig340g00010</name>
</gene>
<protein>
    <recommendedName>
        <fullName evidence="8">Rhodopsin domain-containing protein</fullName>
    </recommendedName>
</protein>
<keyword evidence="2" id="KW-0813">Transport</keyword>
<dbReference type="EMBL" id="LAFY01000332">
    <property type="protein sequence ID" value="KJY00162.1"/>
    <property type="molecule type" value="Genomic_DNA"/>
</dbReference>
<evidence type="ECO:0000313" key="10">
    <source>
        <dbReference type="Proteomes" id="UP000033647"/>
    </source>
</evidence>
<feature type="transmembrane region" description="Helical" evidence="7">
    <location>
        <begin position="145"/>
        <end position="163"/>
    </location>
</feature>
<feature type="transmembrane region" description="Helical" evidence="7">
    <location>
        <begin position="175"/>
        <end position="197"/>
    </location>
</feature>
<dbReference type="InterPro" id="IPR049326">
    <property type="entry name" value="Rhodopsin_dom_fungi"/>
</dbReference>
<feature type="transmembrane region" description="Helical" evidence="7">
    <location>
        <begin position="363"/>
        <end position="384"/>
    </location>
</feature>
<feature type="transmembrane region" description="Helical" evidence="7">
    <location>
        <begin position="330"/>
        <end position="351"/>
    </location>
</feature>
<dbReference type="GO" id="GO:0016020">
    <property type="term" value="C:membrane"/>
    <property type="evidence" value="ECO:0007669"/>
    <property type="project" value="UniProtKB-SubCell"/>
</dbReference>
<evidence type="ECO:0000259" key="8">
    <source>
        <dbReference type="Pfam" id="PF20684"/>
    </source>
</evidence>
<dbReference type="PANTHER" id="PTHR43791:SF24">
    <property type="entry name" value="NICOTINIC ACID PLASMA MEMBRANE TRANSPORTER"/>
    <property type="match status" value="1"/>
</dbReference>
<keyword evidence="5 7" id="KW-0472">Membrane</keyword>
<dbReference type="InterPro" id="IPR011701">
    <property type="entry name" value="MFS"/>
</dbReference>
<keyword evidence="4 7" id="KW-1133">Transmembrane helix</keyword>
<keyword evidence="3 7" id="KW-0812">Transmembrane</keyword>
<evidence type="ECO:0000256" key="1">
    <source>
        <dbReference type="ARBA" id="ARBA00004141"/>
    </source>
</evidence>
<reference evidence="9 10" key="1">
    <citation type="submission" date="2015-03" db="EMBL/GenBank/DDBJ databases">
        <title>RNA-seq based gene annotation and comparative genomics of four Zymoseptoria species reveal species-specific pathogenicity related genes and transposable element activity.</title>
        <authorList>
            <person name="Grandaubert J."/>
            <person name="Bhattacharyya A."/>
            <person name="Stukenbrock E.H."/>
        </authorList>
    </citation>
    <scope>NUCLEOTIDE SEQUENCE [LARGE SCALE GENOMIC DNA]</scope>
    <source>
        <strain evidence="9 10">Zb18110</strain>
    </source>
</reference>
<evidence type="ECO:0000256" key="5">
    <source>
        <dbReference type="ARBA" id="ARBA00023136"/>
    </source>
</evidence>
<feature type="transmembrane region" description="Helical" evidence="7">
    <location>
        <begin position="551"/>
        <end position="570"/>
    </location>
</feature>
<feature type="transmembrane region" description="Helical" evidence="7">
    <location>
        <begin position="80"/>
        <end position="101"/>
    </location>
</feature>
<dbReference type="GO" id="GO:0022857">
    <property type="term" value="F:transmembrane transporter activity"/>
    <property type="evidence" value="ECO:0007669"/>
    <property type="project" value="InterPro"/>
</dbReference>
<comment type="caution">
    <text evidence="9">The sequence shown here is derived from an EMBL/GenBank/DDBJ whole genome shotgun (WGS) entry which is preliminary data.</text>
</comment>
<feature type="transmembrane region" description="Helical" evidence="7">
    <location>
        <begin position="662"/>
        <end position="684"/>
    </location>
</feature>
<dbReference type="SUPFAM" id="SSF103473">
    <property type="entry name" value="MFS general substrate transporter"/>
    <property type="match status" value="1"/>
</dbReference>
<evidence type="ECO:0000256" key="2">
    <source>
        <dbReference type="ARBA" id="ARBA00022448"/>
    </source>
</evidence>
<evidence type="ECO:0000313" key="9">
    <source>
        <dbReference type="EMBL" id="KJY00162.1"/>
    </source>
</evidence>
<feature type="compositionally biased region" description="Polar residues" evidence="6">
    <location>
        <begin position="809"/>
        <end position="830"/>
    </location>
</feature>
<feature type="transmembrane region" description="Helical" evidence="7">
    <location>
        <begin position="304"/>
        <end position="324"/>
    </location>
</feature>
<feature type="region of interest" description="Disordered" evidence="6">
    <location>
        <begin position="806"/>
        <end position="830"/>
    </location>
</feature>
<organism evidence="9 10">
    <name type="scientific">Zymoseptoria brevis</name>
    <dbReference type="NCBI Taxonomy" id="1047168"/>
    <lineage>
        <taxon>Eukaryota</taxon>
        <taxon>Fungi</taxon>
        <taxon>Dikarya</taxon>
        <taxon>Ascomycota</taxon>
        <taxon>Pezizomycotina</taxon>
        <taxon>Dothideomycetes</taxon>
        <taxon>Dothideomycetidae</taxon>
        <taxon>Mycosphaerellales</taxon>
        <taxon>Mycosphaerellaceae</taxon>
        <taxon>Zymoseptoria</taxon>
    </lineage>
</organism>
<dbReference type="PANTHER" id="PTHR43791">
    <property type="entry name" value="PERMEASE-RELATED"/>
    <property type="match status" value="1"/>
</dbReference>
<feature type="transmembrane region" description="Helical" evidence="7">
    <location>
        <begin position="274"/>
        <end position="295"/>
    </location>
</feature>
<dbReference type="Gene3D" id="1.20.1250.20">
    <property type="entry name" value="MFS general substrate transporter like domains"/>
    <property type="match status" value="2"/>
</dbReference>
<dbReference type="Pfam" id="PF20684">
    <property type="entry name" value="Fung_rhodopsin"/>
    <property type="match status" value="1"/>
</dbReference>
<keyword evidence="10" id="KW-1185">Reference proteome</keyword>
<dbReference type="OrthoDB" id="3645278at2759"/>
<proteinExistence type="predicted"/>
<feature type="transmembrane region" description="Helical" evidence="7">
    <location>
        <begin position="396"/>
        <end position="416"/>
    </location>
</feature>
<dbReference type="Pfam" id="PF07690">
    <property type="entry name" value="MFS_1"/>
    <property type="match status" value="1"/>
</dbReference>
<dbReference type="AlphaFoldDB" id="A0A0F4GRW6"/>
<evidence type="ECO:0000256" key="6">
    <source>
        <dbReference type="SAM" id="MobiDB-lite"/>
    </source>
</evidence>
<name>A0A0F4GRW6_9PEZI</name>
<evidence type="ECO:0000256" key="4">
    <source>
        <dbReference type="ARBA" id="ARBA00022989"/>
    </source>
</evidence>
<feature type="transmembrane region" description="Helical" evidence="7">
    <location>
        <begin position="463"/>
        <end position="482"/>
    </location>
</feature>
<feature type="transmembrane region" description="Helical" evidence="7">
    <location>
        <begin position="523"/>
        <end position="539"/>
    </location>
</feature>
<feature type="transmembrane region" description="Helical" evidence="7">
    <location>
        <begin position="630"/>
        <end position="650"/>
    </location>
</feature>
<sequence>MTNRGAKATFTLRDSIRATGRIGNIANSDSKYHVGNARVFGFDESFGLHGNQFGNVITLSFVCTVVFEVPWVMAVKRWGAHNAIGTAFVLWSACTIGTAFIHTCGQAIAVRMLLNAAEAGLAQGFAFLFSQIYPPTLAGKRIMTANIAQCISGAFGGLFAYAIQTMGARNGLKAWRWLFIIEFLITVVICGVGLFFLPNTPEEAWFLNAEEKAHDADDERAGFPASWERRLRTPMDQDCPHGSFRLPPRYGILHIVGGNQIWCLLADHHIWSRVNYMTIPVYVVGCISLIVQVCFSDKVKRRGVFIISCCVPVSVGYLICVGSSNHGAGYAGMFVLVLGLYHISTLAVTWITNNLSPDSKRAVGMPLAYSIANLSNLVSSQLYPSQQGPRYVQGNAVSAGLTVVAGFLYGACWVLLRRRNMKKAKLIAEGATTNGLEGDQSLDSIISRRMVLRSFLKFQADDFCMAVLLCFFTVLIVTINIVRTSSSNLLPPGFDLSTLDDAQIKQRDYGSKLVLVVEQSQCVVIWGAKACLLILYLRLTTLRWENIAIKILAGYVAISFLIMEVLYFGVWCRPFNQYWAVPTSSTQCNAATNHLITNASFNLSSDLFMLAIGLPMFLRLNLPWQKKYPIVGIFSLGIFVILAAILNKVYSFSEPFGDLWSYWYVRESSTALLVANLPFVWNFWRRITGFSSVIGGSRRGASMVDTTAISMQEEKSRKGSGLARFWPSRQRDEVEECDGRNFTTGPGPSQPPQSDGLKHIDSQQERQRNPGIYSGSSGDLHPLTRPAVIVDVPTQGTVRRHDSLETRHTATPISSTLPSLNGSWQADSFV</sequence>
<feature type="transmembrane region" description="Helical" evidence="7">
    <location>
        <begin position="53"/>
        <end position="74"/>
    </location>
</feature>
<comment type="subcellular location">
    <subcellularLocation>
        <location evidence="1">Membrane</location>
        <topology evidence="1">Multi-pass membrane protein</topology>
    </subcellularLocation>
</comment>
<accession>A0A0F4GRW6</accession>
<feature type="domain" description="Rhodopsin" evidence="8">
    <location>
        <begin position="449"/>
        <end position="685"/>
    </location>
</feature>
<dbReference type="InterPro" id="IPR036259">
    <property type="entry name" value="MFS_trans_sf"/>
</dbReference>
<evidence type="ECO:0000256" key="7">
    <source>
        <dbReference type="SAM" id="Phobius"/>
    </source>
</evidence>
<feature type="compositionally biased region" description="Basic and acidic residues" evidence="6">
    <location>
        <begin position="756"/>
        <end position="768"/>
    </location>
</feature>
<feature type="transmembrane region" description="Helical" evidence="7">
    <location>
        <begin position="599"/>
        <end position="618"/>
    </location>
</feature>
<evidence type="ECO:0000256" key="3">
    <source>
        <dbReference type="ARBA" id="ARBA00022692"/>
    </source>
</evidence>